<feature type="compositionally biased region" description="Basic residues" evidence="1">
    <location>
        <begin position="1"/>
        <end position="10"/>
    </location>
</feature>
<gene>
    <name evidence="2" type="ORF">XELAEV_18033232mg</name>
</gene>
<organism evidence="2 3">
    <name type="scientific">Xenopus laevis</name>
    <name type="common">African clawed frog</name>
    <dbReference type="NCBI Taxonomy" id="8355"/>
    <lineage>
        <taxon>Eukaryota</taxon>
        <taxon>Metazoa</taxon>
        <taxon>Chordata</taxon>
        <taxon>Craniata</taxon>
        <taxon>Vertebrata</taxon>
        <taxon>Euteleostomi</taxon>
        <taxon>Amphibia</taxon>
        <taxon>Batrachia</taxon>
        <taxon>Anura</taxon>
        <taxon>Pipoidea</taxon>
        <taxon>Pipidae</taxon>
        <taxon>Xenopodinae</taxon>
        <taxon>Xenopus</taxon>
        <taxon>Xenopus</taxon>
    </lineage>
</organism>
<accession>A0A974CJ72</accession>
<proteinExistence type="predicted"/>
<dbReference type="Proteomes" id="UP000694892">
    <property type="component" value="Chromosome 6S"/>
</dbReference>
<feature type="region of interest" description="Disordered" evidence="1">
    <location>
        <begin position="1"/>
        <end position="39"/>
    </location>
</feature>
<reference evidence="3" key="1">
    <citation type="journal article" date="2016" name="Nature">
        <title>Genome evolution in the allotetraploid frog Xenopus laevis.</title>
        <authorList>
            <person name="Session A.M."/>
            <person name="Uno Y."/>
            <person name="Kwon T."/>
            <person name="Chapman J.A."/>
            <person name="Toyoda A."/>
            <person name="Takahashi S."/>
            <person name="Fukui A."/>
            <person name="Hikosaka A."/>
            <person name="Suzuki A."/>
            <person name="Kondo M."/>
            <person name="van Heeringen S.J."/>
            <person name="Quigley I."/>
            <person name="Heinz S."/>
            <person name="Ogino H."/>
            <person name="Ochi H."/>
            <person name="Hellsten U."/>
            <person name="Lyons J.B."/>
            <person name="Simakov O."/>
            <person name="Putnam N."/>
            <person name="Stites J."/>
            <person name="Kuroki Y."/>
            <person name="Tanaka T."/>
            <person name="Michiue T."/>
            <person name="Watanabe M."/>
            <person name="Bogdanovic O."/>
            <person name="Lister R."/>
            <person name="Georgiou G."/>
            <person name="Paranjpe S.S."/>
            <person name="van Kruijsbergen I."/>
            <person name="Shu S."/>
            <person name="Carlson J."/>
            <person name="Kinoshita T."/>
            <person name="Ohta Y."/>
            <person name="Mawaribuchi S."/>
            <person name="Jenkins J."/>
            <person name="Grimwood J."/>
            <person name="Schmutz J."/>
            <person name="Mitros T."/>
            <person name="Mozaffari S.V."/>
            <person name="Suzuki Y."/>
            <person name="Haramoto Y."/>
            <person name="Yamamoto T.S."/>
            <person name="Takagi C."/>
            <person name="Heald R."/>
            <person name="Miller K."/>
            <person name="Haudenschild C."/>
            <person name="Kitzman J."/>
            <person name="Nakayama T."/>
            <person name="Izutsu Y."/>
            <person name="Robert J."/>
            <person name="Fortriede J."/>
            <person name="Burns K."/>
            <person name="Lotay V."/>
            <person name="Karimi K."/>
            <person name="Yasuoka Y."/>
            <person name="Dichmann D.S."/>
            <person name="Flajnik M.F."/>
            <person name="Houston D.W."/>
            <person name="Shendure J."/>
            <person name="DuPasquier L."/>
            <person name="Vize P.D."/>
            <person name="Zorn A.M."/>
            <person name="Ito M."/>
            <person name="Marcotte E.M."/>
            <person name="Wallingford J.B."/>
            <person name="Ito Y."/>
            <person name="Asashima M."/>
            <person name="Ueno N."/>
            <person name="Matsuda Y."/>
            <person name="Veenstra G.J."/>
            <person name="Fujiyama A."/>
            <person name="Harland R.M."/>
            <person name="Taira M."/>
            <person name="Rokhsar D.S."/>
        </authorList>
    </citation>
    <scope>NUCLEOTIDE SEQUENCE [LARGE SCALE GENOMIC DNA]</scope>
    <source>
        <strain evidence="3">J</strain>
    </source>
</reference>
<evidence type="ECO:0000313" key="2">
    <source>
        <dbReference type="EMBL" id="OCT74272.1"/>
    </source>
</evidence>
<dbReference type="AlphaFoldDB" id="A0A974CJ72"/>
<sequence length="147" mass="16606">MGPPSTKKKPQPSTPPMFQKRTAERTRPPSLAEHEEPDQLPEAAALTSEMQNALQAVRSLFKTELAAAVADFARQINDLGDRVDKLEQITDEHTTALQEDQKQIMVHQDQILHKVEDLENHSRRGNLRVRGVPETVTDITHLMEEVL</sequence>
<evidence type="ECO:0000256" key="1">
    <source>
        <dbReference type="SAM" id="MobiDB-lite"/>
    </source>
</evidence>
<protein>
    <submittedName>
        <fullName evidence="2">Uncharacterized protein</fullName>
    </submittedName>
</protein>
<dbReference type="EMBL" id="CM004477">
    <property type="protein sequence ID" value="OCT74272.1"/>
    <property type="molecule type" value="Genomic_DNA"/>
</dbReference>
<evidence type="ECO:0000313" key="3">
    <source>
        <dbReference type="Proteomes" id="UP000694892"/>
    </source>
</evidence>
<name>A0A974CJ72_XENLA</name>